<dbReference type="PANTHER" id="PTHR35400">
    <property type="entry name" value="SLR1083 PROTEIN"/>
    <property type="match status" value="1"/>
</dbReference>
<dbReference type="CDD" id="cd06260">
    <property type="entry name" value="DUF820-like"/>
    <property type="match status" value="1"/>
</dbReference>
<dbReference type="SUPFAM" id="SSF52980">
    <property type="entry name" value="Restriction endonuclease-like"/>
    <property type="match status" value="1"/>
</dbReference>
<dbReference type="PANTHER" id="PTHR35400:SF1">
    <property type="entry name" value="SLR1083 PROTEIN"/>
    <property type="match status" value="1"/>
</dbReference>
<protein>
    <submittedName>
        <fullName evidence="2">Uma2 family endonuclease</fullName>
    </submittedName>
</protein>
<dbReference type="RefSeq" id="WP_194027956.1">
    <property type="nucleotide sequence ID" value="NZ_JADEWZ010000003.1"/>
</dbReference>
<reference evidence="2" key="1">
    <citation type="submission" date="2020-10" db="EMBL/GenBank/DDBJ databases">
        <authorList>
            <person name="Castelo-Branco R."/>
            <person name="Eusebio N."/>
            <person name="Adriana R."/>
            <person name="Vieira A."/>
            <person name="Brugerolle De Fraissinette N."/>
            <person name="Rezende De Castro R."/>
            <person name="Schneider M.P."/>
            <person name="Vasconcelos V."/>
            <person name="Leao P.N."/>
        </authorList>
    </citation>
    <scope>NUCLEOTIDE SEQUENCE</scope>
    <source>
        <strain evidence="2">LEGE 07157</strain>
    </source>
</reference>
<dbReference type="EMBL" id="JADEWZ010000003">
    <property type="protein sequence ID" value="MBE9114872.1"/>
    <property type="molecule type" value="Genomic_DNA"/>
</dbReference>
<dbReference type="Gene3D" id="3.90.1570.10">
    <property type="entry name" value="tt1808, chain A"/>
    <property type="match status" value="1"/>
</dbReference>
<dbReference type="InterPro" id="IPR008538">
    <property type="entry name" value="Uma2"/>
</dbReference>
<organism evidence="2 3">
    <name type="scientific">Lusitaniella coriacea LEGE 07157</name>
    <dbReference type="NCBI Taxonomy" id="945747"/>
    <lineage>
        <taxon>Bacteria</taxon>
        <taxon>Bacillati</taxon>
        <taxon>Cyanobacteriota</taxon>
        <taxon>Cyanophyceae</taxon>
        <taxon>Spirulinales</taxon>
        <taxon>Lusitaniellaceae</taxon>
        <taxon>Lusitaniella</taxon>
    </lineage>
</organism>
<dbReference type="Proteomes" id="UP000654482">
    <property type="component" value="Unassembled WGS sequence"/>
</dbReference>
<feature type="domain" description="Putative restriction endonuclease" evidence="1">
    <location>
        <begin position="10"/>
        <end position="175"/>
    </location>
</feature>
<name>A0A8J7B385_9CYAN</name>
<keyword evidence="2" id="KW-0378">Hydrolase</keyword>
<dbReference type="Pfam" id="PF05685">
    <property type="entry name" value="Uma2"/>
    <property type="match status" value="1"/>
</dbReference>
<dbReference type="AlphaFoldDB" id="A0A8J7B385"/>
<gene>
    <name evidence="2" type="ORF">IQ249_03075</name>
</gene>
<proteinExistence type="predicted"/>
<sequence length="181" mass="21027">MLTLAQWSVKDYHRMTEAGILRDRRVELLTGQIVEMSPETPLHYNTTKRGVRYLEELLRDLAEVRFNGPITLATSEPEPDIAIVRLPESQYNDCHPNARDIFWLIEVANTSQKKDLEVKKTIYATAQIPEYWVLDVQKRTITVFQNPQDNDYTDEWEANRGEIVPLAFPDVRVSVERLLQG</sequence>
<keyword evidence="2" id="KW-0540">Nuclease</keyword>
<keyword evidence="3" id="KW-1185">Reference proteome</keyword>
<dbReference type="InterPro" id="IPR011335">
    <property type="entry name" value="Restrct_endonuc-II-like"/>
</dbReference>
<evidence type="ECO:0000259" key="1">
    <source>
        <dbReference type="Pfam" id="PF05685"/>
    </source>
</evidence>
<dbReference type="GO" id="GO:0004519">
    <property type="term" value="F:endonuclease activity"/>
    <property type="evidence" value="ECO:0007669"/>
    <property type="project" value="UniProtKB-KW"/>
</dbReference>
<evidence type="ECO:0000313" key="3">
    <source>
        <dbReference type="Proteomes" id="UP000654482"/>
    </source>
</evidence>
<comment type="caution">
    <text evidence="2">The sequence shown here is derived from an EMBL/GenBank/DDBJ whole genome shotgun (WGS) entry which is preliminary data.</text>
</comment>
<evidence type="ECO:0000313" key="2">
    <source>
        <dbReference type="EMBL" id="MBE9114872.1"/>
    </source>
</evidence>
<accession>A0A8J7B385</accession>
<keyword evidence="2" id="KW-0255">Endonuclease</keyword>
<dbReference type="InterPro" id="IPR012296">
    <property type="entry name" value="Nuclease_put_TT1808"/>
</dbReference>